<dbReference type="RefSeq" id="WP_010779285.1">
    <property type="nucleotide sequence ID" value="NZ_ASWH01000002.1"/>
</dbReference>
<dbReference type="InterPro" id="IPR045751">
    <property type="entry name" value="DUF6179"/>
</dbReference>
<reference evidence="2 4" key="2">
    <citation type="submission" date="2013-03" db="EMBL/GenBank/DDBJ databases">
        <title>The Genome Sequence of Enterococcus gilvus ATCC BAA-350 (PacBio/Illumina hybrid assembly).</title>
        <authorList>
            <consortium name="The Broad Institute Genomics Platform"/>
            <consortium name="The Broad Institute Genome Sequencing Center for Infectious Disease"/>
            <person name="Earl A."/>
            <person name="Russ C."/>
            <person name="Gilmore M."/>
            <person name="Surin D."/>
            <person name="Walker B."/>
            <person name="Young S."/>
            <person name="Zeng Q."/>
            <person name="Gargeya S."/>
            <person name="Fitzgerald M."/>
            <person name="Haas B."/>
            <person name="Abouelleil A."/>
            <person name="Allen A.W."/>
            <person name="Alvarado L."/>
            <person name="Arachchi H.M."/>
            <person name="Berlin A.M."/>
            <person name="Chapman S.B."/>
            <person name="Gainer-Dewar J."/>
            <person name="Goldberg J."/>
            <person name="Griggs A."/>
            <person name="Gujja S."/>
            <person name="Hansen M."/>
            <person name="Howarth C."/>
            <person name="Imamovic A."/>
            <person name="Ireland A."/>
            <person name="Larimer J."/>
            <person name="McCowan C."/>
            <person name="Murphy C."/>
            <person name="Pearson M."/>
            <person name="Poon T.W."/>
            <person name="Priest M."/>
            <person name="Roberts A."/>
            <person name="Saif S."/>
            <person name="Shea T."/>
            <person name="Sisk P."/>
            <person name="Sykes S."/>
            <person name="Wortman J."/>
            <person name="Nusbaum C."/>
            <person name="Birren B."/>
        </authorList>
    </citation>
    <scope>NUCLEOTIDE SEQUENCE [LARGE SCALE GENOMIC DNA]</scope>
    <source>
        <strain evidence="2 4">ATCC BAA-350</strain>
    </source>
</reference>
<dbReference type="PATRIC" id="fig|1158614.3.peg.865"/>
<accession>R2VJL0</accession>
<sequence length="396" mass="46409">MKNYLSDPTFYPFFLKKVQERLSGTTVMTIEQAEEIQRSIEYVLENGGEGTVPVRFDQGEKQLAKRFDALQRLYKVLLKNVKTFGIESLEESLAEIDHFFANYDMEYAAAEVDHAFLDYQLAEAVPLDFVGLDFYERYLQNLTAEVFFITYIPETQIVELLNVYQEKLGFDYRRDINNLFDCVFKQFVGKVLAEKRDNETLLLNTIEAHYALHQLKTQSNFPALDFLFQKNTYYQRAFSRFRDYSRHLEGTESAGSFFLVTTSTKKRLELPPMIPADRFNQLIEACSKADQEEKIAKINEVISSPEDLEEYINISFETTNFYKRLFKELDDDLLKVSILFVVHRNNLNSPLKIVDSTTNRPLDVLLKDLLKSLTIDERYARFSDIEEYELFSYDFS</sequence>
<dbReference type="AlphaFoldDB" id="R2VJL0"/>
<dbReference type="HOGENOM" id="CLU_684644_0_0_9"/>
<dbReference type="Pfam" id="PF19677">
    <property type="entry name" value="DUF6179"/>
    <property type="match status" value="1"/>
</dbReference>
<reference evidence="1 3" key="1">
    <citation type="submission" date="2013-02" db="EMBL/GenBank/DDBJ databases">
        <title>The Genome Sequence of Enterococcus gilvus ATCC BAA-350.</title>
        <authorList>
            <consortium name="The Broad Institute Genome Sequencing Platform"/>
            <consortium name="The Broad Institute Genome Sequencing Center for Infectious Disease"/>
            <person name="Earl A.M."/>
            <person name="Gilmore M.S."/>
            <person name="Lebreton F."/>
            <person name="Walker B."/>
            <person name="Young S.K."/>
            <person name="Zeng Q."/>
            <person name="Gargeya S."/>
            <person name="Fitzgerald M."/>
            <person name="Haas B."/>
            <person name="Abouelleil A."/>
            <person name="Alvarado L."/>
            <person name="Arachchi H.M."/>
            <person name="Berlin A.M."/>
            <person name="Chapman S.B."/>
            <person name="Dewar J."/>
            <person name="Goldberg J."/>
            <person name="Griggs A."/>
            <person name="Gujja S."/>
            <person name="Hansen M."/>
            <person name="Howarth C."/>
            <person name="Imamovic A."/>
            <person name="Larimer J."/>
            <person name="McCowan C."/>
            <person name="Murphy C."/>
            <person name="Neiman D."/>
            <person name="Pearson M."/>
            <person name="Priest M."/>
            <person name="Roberts A."/>
            <person name="Saif S."/>
            <person name="Shea T."/>
            <person name="Sisk P."/>
            <person name="Sykes S."/>
            <person name="Wortman J."/>
            <person name="Nusbaum C."/>
            <person name="Birren B."/>
        </authorList>
    </citation>
    <scope>NUCLEOTIDE SEQUENCE [LARGE SCALE GENOMIC DNA]</scope>
    <source>
        <strain evidence="1 3">ATCC BAA-350</strain>
    </source>
</reference>
<name>R2VJL0_9ENTE</name>
<evidence type="ECO:0000313" key="2">
    <source>
        <dbReference type="EMBL" id="EOW79385.1"/>
    </source>
</evidence>
<proteinExistence type="predicted"/>
<dbReference type="EMBL" id="ASWH01000002">
    <property type="protein sequence ID" value="EOW79385.1"/>
    <property type="molecule type" value="Genomic_DNA"/>
</dbReference>
<evidence type="ECO:0000313" key="4">
    <source>
        <dbReference type="Proteomes" id="UP000014160"/>
    </source>
</evidence>
<dbReference type="Proteomes" id="UP000014160">
    <property type="component" value="Unassembled WGS sequence"/>
</dbReference>
<gene>
    <name evidence="2" type="ORF">I592_03525</name>
    <name evidence="1" type="ORF">UKC_00836</name>
</gene>
<dbReference type="Proteomes" id="UP000013750">
    <property type="component" value="Unassembled WGS sequence"/>
</dbReference>
<dbReference type="OrthoDB" id="2185913at2"/>
<organism evidence="1 3">
    <name type="scientific">Enterococcus gilvus ATCC BAA-350</name>
    <dbReference type="NCBI Taxonomy" id="1158614"/>
    <lineage>
        <taxon>Bacteria</taxon>
        <taxon>Bacillati</taxon>
        <taxon>Bacillota</taxon>
        <taxon>Bacilli</taxon>
        <taxon>Lactobacillales</taxon>
        <taxon>Enterococcaceae</taxon>
        <taxon>Enterococcus</taxon>
    </lineage>
</organism>
<evidence type="ECO:0000313" key="1">
    <source>
        <dbReference type="EMBL" id="EOI57861.1"/>
    </source>
</evidence>
<comment type="caution">
    <text evidence="1">The sequence shown here is derived from an EMBL/GenBank/DDBJ whole genome shotgun (WGS) entry which is preliminary data.</text>
</comment>
<keyword evidence="4" id="KW-1185">Reference proteome</keyword>
<protein>
    <submittedName>
        <fullName evidence="1">Uncharacterized protein</fullName>
    </submittedName>
</protein>
<dbReference type="EMBL" id="AJDQ01000004">
    <property type="protein sequence ID" value="EOI57861.1"/>
    <property type="molecule type" value="Genomic_DNA"/>
</dbReference>
<dbReference type="eggNOG" id="ENOG50305JB">
    <property type="taxonomic scope" value="Bacteria"/>
</dbReference>
<evidence type="ECO:0000313" key="3">
    <source>
        <dbReference type="Proteomes" id="UP000013750"/>
    </source>
</evidence>